<organism evidence="2">
    <name type="scientific">Talaromyces marneffei PM1</name>
    <dbReference type="NCBI Taxonomy" id="1077442"/>
    <lineage>
        <taxon>Eukaryota</taxon>
        <taxon>Fungi</taxon>
        <taxon>Dikarya</taxon>
        <taxon>Ascomycota</taxon>
        <taxon>Pezizomycotina</taxon>
        <taxon>Eurotiomycetes</taxon>
        <taxon>Eurotiomycetidae</taxon>
        <taxon>Eurotiales</taxon>
        <taxon>Trichocomaceae</taxon>
        <taxon>Talaromyces</taxon>
        <taxon>Talaromyces sect. Talaromyces</taxon>
    </lineage>
</organism>
<evidence type="ECO:0000256" key="1">
    <source>
        <dbReference type="SAM" id="MobiDB-lite"/>
    </source>
</evidence>
<name>A0A093VGP7_TALMA</name>
<reference evidence="2" key="1">
    <citation type="journal article" date="2014" name="PLoS Genet.">
        <title>Signature Gene Expression Reveals Novel Clues to the Molecular Mechanisms of Dimorphic Transition in Penicillium marneffei.</title>
        <authorList>
            <person name="Yang E."/>
            <person name="Wang G."/>
            <person name="Cai J."/>
            <person name="Woo P.C."/>
            <person name="Lau S.K."/>
            <person name="Yuen K.-Y."/>
            <person name="Chow W.-N."/>
            <person name="Lin X."/>
        </authorList>
    </citation>
    <scope>NUCLEOTIDE SEQUENCE [LARGE SCALE GENOMIC DNA]</scope>
    <source>
        <strain evidence="2">PM1</strain>
    </source>
</reference>
<dbReference type="HOGENOM" id="CLU_016938_0_0_1"/>
<proteinExistence type="predicted"/>
<accession>A0A093VGP7</accession>
<feature type="compositionally biased region" description="Polar residues" evidence="1">
    <location>
        <begin position="59"/>
        <end position="86"/>
    </location>
</feature>
<sequence>MSQPRTIKDYFKRPAYALPSPSVIIPALGQPSSPLSDPPSDLPSHFPSSQQLPDPVEPQINSSSHGPASPNRTVPTYNGDFTSFRPSSSLNTSFNSSQRIVKNGKEVVIDSDADSVSSEELEDPEEFLKKFLGKASSPSPKQIPVSHDVKPNTASKQPNRKRYEYRNFRAKFGLDEKKYKFSMESLVQRAVDDDESEMKVAKAKALMDSQNQTTSTSVNGSGNKSGASNLREDILASGISTDNPESDFKRLLTAVKRTEALEQEKSWVFFRDNSKKPDLPEFPRDSILPSSREAFLRESFTRERAFFSGIIDFALSRDVLPNEVLIWIFQSVPLEPRDELRYAYCRAIKVTTYPPGSSSAKRERIESLIGPDDINRIFFSLGGYPTAVDAKEPIHPEMSYNQEETPHNWSFLLSVLQMLREVADCLRADTKQHTLNILFRLTLDTAFSHNDMVIASLEATVNYLLQSIPPEQFGKVTQPMSKTLLKTVKDTQFQSKLLNHILPSSQEIAIFKCRLAMAFLTKEESPLDNFSEQIISFKQVLNYLRTARLDSQLHKARLEPDYDYMEIKAITSLLNIVIDTGRTTLVFPDQEAEREFNADVDSLAEQVKRIFSAMEDSGASHLKRTEAKQGLEALQYRILYSIRTKRRVKSMFGHSSPTKKINTWAVPKKTVEQS</sequence>
<feature type="region of interest" description="Disordered" evidence="1">
    <location>
        <begin position="206"/>
        <end position="227"/>
    </location>
</feature>
<gene>
    <name evidence="2" type="ORF">GQ26_0101720</name>
</gene>
<protein>
    <submittedName>
        <fullName evidence="2">2-isopropylmalate synthase</fullName>
    </submittedName>
</protein>
<feature type="region of interest" description="Disordered" evidence="1">
    <location>
        <begin position="23"/>
        <end position="95"/>
    </location>
</feature>
<evidence type="ECO:0000313" key="2">
    <source>
        <dbReference type="EMBL" id="KFX49149.1"/>
    </source>
</evidence>
<comment type="caution">
    <text evidence="2">The sequence shown here is derived from an EMBL/GenBank/DDBJ whole genome shotgun (WGS) entry which is preliminary data.</text>
</comment>
<dbReference type="AlphaFoldDB" id="A0A093VGP7"/>
<feature type="region of interest" description="Disordered" evidence="1">
    <location>
        <begin position="133"/>
        <end position="162"/>
    </location>
</feature>
<feature type="compositionally biased region" description="Polar residues" evidence="1">
    <location>
        <begin position="208"/>
        <end position="227"/>
    </location>
</feature>
<dbReference type="EMBL" id="JPOX01000010">
    <property type="protein sequence ID" value="KFX49149.1"/>
    <property type="molecule type" value="Genomic_DNA"/>
</dbReference>